<keyword evidence="4" id="KW-1185">Reference proteome</keyword>
<evidence type="ECO:0000259" key="2">
    <source>
        <dbReference type="PROSITE" id="PS51831"/>
    </source>
</evidence>
<dbReference type="GO" id="GO:0016787">
    <property type="term" value="F:hydrolase activity"/>
    <property type="evidence" value="ECO:0007669"/>
    <property type="project" value="UniProtKB-KW"/>
</dbReference>
<dbReference type="RefSeq" id="WP_015555797.1">
    <property type="nucleotide sequence ID" value="NC_021038.1"/>
</dbReference>
<dbReference type="InterPro" id="IPR006674">
    <property type="entry name" value="HD_domain"/>
</dbReference>
<dbReference type="EMBL" id="FP929056">
    <property type="protein sequence ID" value="CBL27650.1"/>
    <property type="molecule type" value="Genomic_DNA"/>
</dbReference>
<sequence length="352" mass="39251">MKEKKNSTVREVRQLPLDATFNVLGVVSRLTRKKDRNDKPFWDISITDGTGDLEGKIWGGSNWWNLSGGDRYPLDPLNLGDLKFEGAAVGLQGKVSEFREQTQYNFNDVYYVDQEKYPPHSFVRRSPLSDERMEGEFRALLAEMREPLKSFLEAVFFKHGLWKKFMAWPAAVSMHHAYVGGLLEHSLAVALGAKALARHYADRGYPVDVDLATAGGLLHDLGKLDSYSLNPAPQMTIPGNVAEHIVLGYHRFMVLAEQEGLDDGVALALGHIIVSHHGRREYGSPVLPATQEALIVAASDDLDFKMFCWRSQIDGLEAGHDTTDYIPLLERRFWRGLPAKAASGGGAEEKSE</sequence>
<evidence type="ECO:0000313" key="4">
    <source>
        <dbReference type="Proteomes" id="UP000008957"/>
    </source>
</evidence>
<dbReference type="CDD" id="cd00077">
    <property type="entry name" value="HDc"/>
    <property type="match status" value="1"/>
</dbReference>
<dbReference type="PROSITE" id="PS51831">
    <property type="entry name" value="HD"/>
    <property type="match status" value="1"/>
</dbReference>
<dbReference type="SMART" id="SM00471">
    <property type="entry name" value="HDc"/>
    <property type="match status" value="1"/>
</dbReference>
<protein>
    <submittedName>
        <fullName evidence="3">Uncharacterized domain HDIG</fullName>
    </submittedName>
</protein>
<dbReference type="PANTHER" id="PTHR37294:SF1">
    <property type="entry name" value="3'-5' EXORIBONUCLEASE YHAM"/>
    <property type="match status" value="1"/>
</dbReference>
<proteinExistence type="predicted"/>
<dbReference type="InterPro" id="IPR003607">
    <property type="entry name" value="HD/PDEase_dom"/>
</dbReference>
<name>A0AB94IV78_9BACT</name>
<evidence type="ECO:0000256" key="1">
    <source>
        <dbReference type="ARBA" id="ARBA00022801"/>
    </source>
</evidence>
<feature type="domain" description="HD" evidence="2">
    <location>
        <begin position="182"/>
        <end position="305"/>
    </location>
</feature>
<dbReference type="Gene3D" id="1.10.3210.10">
    <property type="entry name" value="Hypothetical protein af1432"/>
    <property type="match status" value="1"/>
</dbReference>
<dbReference type="KEGG" id="sbr:SY1_00710"/>
<dbReference type="Proteomes" id="UP000008957">
    <property type="component" value="Chromosome"/>
</dbReference>
<accession>A0AB94IV78</accession>
<reference evidence="3 4" key="2">
    <citation type="submission" date="2010-03" db="EMBL/GenBank/DDBJ databases">
        <authorList>
            <person name="Pajon A."/>
        </authorList>
    </citation>
    <scope>NUCLEOTIDE SEQUENCE [LARGE SCALE GENOMIC DNA]</scope>
    <source>
        <strain evidence="3 4">SGP1</strain>
    </source>
</reference>
<keyword evidence="1" id="KW-0378">Hydrolase</keyword>
<gene>
    <name evidence="3" type="ORF">SY1_00710</name>
</gene>
<dbReference type="InterPro" id="IPR006675">
    <property type="entry name" value="HDIG_dom"/>
</dbReference>
<dbReference type="AlphaFoldDB" id="A0AB94IV78"/>
<evidence type="ECO:0000313" key="3">
    <source>
        <dbReference type="EMBL" id="CBL27650.1"/>
    </source>
</evidence>
<dbReference type="Pfam" id="PF01966">
    <property type="entry name" value="HD"/>
    <property type="match status" value="1"/>
</dbReference>
<dbReference type="NCBIfam" id="TIGR00277">
    <property type="entry name" value="HDIG"/>
    <property type="match status" value="1"/>
</dbReference>
<dbReference type="GO" id="GO:0031125">
    <property type="term" value="P:rRNA 3'-end processing"/>
    <property type="evidence" value="ECO:0007669"/>
    <property type="project" value="TreeGrafter"/>
</dbReference>
<organism evidence="3 4">
    <name type="scientific">Fretibacterium fastidiosum</name>
    <dbReference type="NCBI Taxonomy" id="651822"/>
    <lineage>
        <taxon>Bacteria</taxon>
        <taxon>Thermotogati</taxon>
        <taxon>Synergistota</taxon>
        <taxon>Synergistia</taxon>
        <taxon>Synergistales</taxon>
        <taxon>Aminobacteriaceae</taxon>
        <taxon>Fretibacterium</taxon>
    </lineage>
</organism>
<dbReference type="SUPFAM" id="SSF109604">
    <property type="entry name" value="HD-domain/PDEase-like"/>
    <property type="match status" value="1"/>
</dbReference>
<reference evidence="4" key="1">
    <citation type="submission" date="2010-03" db="EMBL/GenBank/DDBJ databases">
        <title>The genome sequence of Synergistetes sp. SGP1.</title>
        <authorList>
            <consortium name="metaHIT consortium -- http://www.metahit.eu/"/>
            <person name="Pajon A."/>
            <person name="Turner K."/>
            <person name="Parkhill J."/>
            <person name="Wade W."/>
            <person name="Vartoukian S."/>
        </authorList>
    </citation>
    <scope>NUCLEOTIDE SEQUENCE [LARGE SCALE GENOMIC DNA]</scope>
    <source>
        <strain evidence="4">SGP1</strain>
    </source>
</reference>
<dbReference type="PANTHER" id="PTHR37294">
    <property type="entry name" value="3'-5' EXORIBONUCLEASE YHAM"/>
    <property type="match status" value="1"/>
</dbReference>
<dbReference type="InterPro" id="IPR050798">
    <property type="entry name" value="YhaM_exoribonuc/phosphodiest"/>
</dbReference>